<comment type="caution">
    <text evidence="4">The sequence shown here is derived from an EMBL/GenBank/DDBJ whole genome shotgun (WGS) entry which is preliminary data.</text>
</comment>
<keyword evidence="5" id="KW-1185">Reference proteome</keyword>
<evidence type="ECO:0000259" key="3">
    <source>
        <dbReference type="Pfam" id="PF00497"/>
    </source>
</evidence>
<protein>
    <submittedName>
        <fullName evidence="4">Transporter substrate-binding domain-containing protein</fullName>
    </submittedName>
</protein>
<dbReference type="Gene3D" id="3.40.190.10">
    <property type="entry name" value="Periplasmic binding protein-like II"/>
    <property type="match status" value="2"/>
</dbReference>
<evidence type="ECO:0000313" key="5">
    <source>
        <dbReference type="Proteomes" id="UP001257914"/>
    </source>
</evidence>
<dbReference type="InterPro" id="IPR001638">
    <property type="entry name" value="Solute-binding_3/MltF_N"/>
</dbReference>
<proteinExistence type="inferred from homology"/>
<evidence type="ECO:0000256" key="2">
    <source>
        <dbReference type="ARBA" id="ARBA00022729"/>
    </source>
</evidence>
<dbReference type="SUPFAM" id="SSF53850">
    <property type="entry name" value="Periplasmic binding protein-like II"/>
    <property type="match status" value="1"/>
</dbReference>
<dbReference type="PANTHER" id="PTHR35936">
    <property type="entry name" value="MEMBRANE-BOUND LYTIC MUREIN TRANSGLYCOSYLASE F"/>
    <property type="match status" value="1"/>
</dbReference>
<evidence type="ECO:0000313" key="4">
    <source>
        <dbReference type="EMBL" id="MDU0113757.1"/>
    </source>
</evidence>
<gene>
    <name evidence="4" type="ORF">RT723_12265</name>
</gene>
<accession>A0ABU3R2Q2</accession>
<dbReference type="EMBL" id="JAWCUA010000010">
    <property type="protein sequence ID" value="MDU0113757.1"/>
    <property type="molecule type" value="Genomic_DNA"/>
</dbReference>
<keyword evidence="2" id="KW-0732">Signal</keyword>
<dbReference type="RefSeq" id="WP_315947360.1">
    <property type="nucleotide sequence ID" value="NZ_JAWCUA010000010.1"/>
</dbReference>
<dbReference type="Pfam" id="PF00497">
    <property type="entry name" value="SBP_bac_3"/>
    <property type="match status" value="1"/>
</dbReference>
<reference evidence="4 5" key="1">
    <citation type="submission" date="2023-10" db="EMBL/GenBank/DDBJ databases">
        <title>Psychrosphaera aquimaarina strain SW33 isolated from seawater.</title>
        <authorList>
            <person name="Bayburt H."/>
            <person name="Kim J.M."/>
            <person name="Choi B.J."/>
            <person name="Jeon C.O."/>
        </authorList>
    </citation>
    <scope>NUCLEOTIDE SEQUENCE [LARGE SCALE GENOMIC DNA]</scope>
    <source>
        <strain evidence="4 5">KCTC 52743</strain>
    </source>
</reference>
<organism evidence="4 5">
    <name type="scientific">Psychrosphaera aquimarina</name>
    <dbReference type="NCBI Taxonomy" id="2044854"/>
    <lineage>
        <taxon>Bacteria</taxon>
        <taxon>Pseudomonadati</taxon>
        <taxon>Pseudomonadota</taxon>
        <taxon>Gammaproteobacteria</taxon>
        <taxon>Alteromonadales</taxon>
        <taxon>Pseudoalteromonadaceae</taxon>
        <taxon>Psychrosphaera</taxon>
    </lineage>
</organism>
<feature type="domain" description="Solute-binding protein family 3/N-terminal" evidence="3">
    <location>
        <begin position="28"/>
        <end position="224"/>
    </location>
</feature>
<dbReference type="PANTHER" id="PTHR35936:SF19">
    <property type="entry name" value="AMINO-ACID-BINDING PROTEIN YXEM-RELATED"/>
    <property type="match status" value="1"/>
</dbReference>
<comment type="similarity">
    <text evidence="1">Belongs to the bacterial solute-binding protein 3 family.</text>
</comment>
<name>A0ABU3R2Q2_9GAMM</name>
<sequence length="230" mass="26591">MRITLALFIFLFIDNVAAKAESITLGYPEFQPFTYTKDGVALGVGIERLKDVGKQLKLNVIFEPIDSYGIAVRFLRENKIDGLALASRNDERDEIAVFSQPITSNNWIWITRKQHKIDFASEHAKLHLRISTYKNANTHTWLSENEYKSIYPTTDVNAMVRQLMHNRVDTIFLAEEVFKQALKRSKWKPSDIKIHLEVSKPFGVYISKLFLQQHPNFMVRLNKAIIPLTP</sequence>
<dbReference type="Proteomes" id="UP001257914">
    <property type="component" value="Unassembled WGS sequence"/>
</dbReference>
<evidence type="ECO:0000256" key="1">
    <source>
        <dbReference type="ARBA" id="ARBA00010333"/>
    </source>
</evidence>